<proteinExistence type="predicted"/>
<evidence type="ECO:0000256" key="1">
    <source>
        <dbReference type="SAM" id="MobiDB-lite"/>
    </source>
</evidence>
<accession>A0A8X6MRS3</accession>
<organism evidence="2 3">
    <name type="scientific">Nephila pilipes</name>
    <name type="common">Giant wood spider</name>
    <name type="synonym">Nephila maculata</name>
    <dbReference type="NCBI Taxonomy" id="299642"/>
    <lineage>
        <taxon>Eukaryota</taxon>
        <taxon>Metazoa</taxon>
        <taxon>Ecdysozoa</taxon>
        <taxon>Arthropoda</taxon>
        <taxon>Chelicerata</taxon>
        <taxon>Arachnida</taxon>
        <taxon>Araneae</taxon>
        <taxon>Araneomorphae</taxon>
        <taxon>Entelegynae</taxon>
        <taxon>Araneoidea</taxon>
        <taxon>Nephilidae</taxon>
        <taxon>Nephila</taxon>
    </lineage>
</organism>
<evidence type="ECO:0000313" key="2">
    <source>
        <dbReference type="EMBL" id="GFS74457.1"/>
    </source>
</evidence>
<comment type="caution">
    <text evidence="2">The sequence shown here is derived from an EMBL/GenBank/DDBJ whole genome shotgun (WGS) entry which is preliminary data.</text>
</comment>
<evidence type="ECO:0000313" key="3">
    <source>
        <dbReference type="Proteomes" id="UP000887013"/>
    </source>
</evidence>
<keyword evidence="3" id="KW-1185">Reference proteome</keyword>
<reference evidence="2" key="1">
    <citation type="submission" date="2020-08" db="EMBL/GenBank/DDBJ databases">
        <title>Multicomponent nature underlies the extraordinary mechanical properties of spider dragline silk.</title>
        <authorList>
            <person name="Kono N."/>
            <person name="Nakamura H."/>
            <person name="Mori M."/>
            <person name="Yoshida Y."/>
            <person name="Ohtoshi R."/>
            <person name="Malay A.D."/>
            <person name="Moran D.A.P."/>
            <person name="Tomita M."/>
            <person name="Numata K."/>
            <person name="Arakawa K."/>
        </authorList>
    </citation>
    <scope>NUCLEOTIDE SEQUENCE</scope>
</reference>
<name>A0A8X6MRS3_NEPPI</name>
<dbReference type="EMBL" id="BMAW01050262">
    <property type="protein sequence ID" value="GFS74457.1"/>
    <property type="molecule type" value="Genomic_DNA"/>
</dbReference>
<feature type="region of interest" description="Disordered" evidence="1">
    <location>
        <begin position="86"/>
        <end position="110"/>
    </location>
</feature>
<dbReference type="Proteomes" id="UP000887013">
    <property type="component" value="Unassembled WGS sequence"/>
</dbReference>
<dbReference type="AlphaFoldDB" id="A0A8X6MRS3"/>
<protein>
    <submittedName>
        <fullName evidence="2">Uncharacterized protein</fullName>
    </submittedName>
</protein>
<gene>
    <name evidence="2" type="ORF">NPIL_593071</name>
</gene>
<sequence length="110" mass="11945">MGKRLPCSWCRALKWIEEPPGMCWSGCQVQHRLSSGAGGKAPFIDEAITPDNPHQQRQLAKSSPPPDMLQVLVWIPFDKQGGSLIRSYSVPNPNTVRGLGPPSHSPSSAS</sequence>
<feature type="region of interest" description="Disordered" evidence="1">
    <location>
        <begin position="46"/>
        <end position="65"/>
    </location>
</feature>
<feature type="compositionally biased region" description="Polar residues" evidence="1">
    <location>
        <begin position="52"/>
        <end position="61"/>
    </location>
</feature>